<organism evidence="1">
    <name type="scientific">mine drainage metagenome</name>
    <dbReference type="NCBI Taxonomy" id="410659"/>
    <lineage>
        <taxon>unclassified sequences</taxon>
        <taxon>metagenomes</taxon>
        <taxon>ecological metagenomes</taxon>
    </lineage>
</organism>
<dbReference type="InterPro" id="IPR036280">
    <property type="entry name" value="Multihaem_cyt_sf"/>
</dbReference>
<feature type="non-terminal residue" evidence="1">
    <location>
        <position position="78"/>
    </location>
</feature>
<evidence type="ECO:0000313" key="1">
    <source>
        <dbReference type="EMBL" id="EQD31145.1"/>
    </source>
</evidence>
<dbReference type="EMBL" id="AUZX01014802">
    <property type="protein sequence ID" value="EQD31145.1"/>
    <property type="molecule type" value="Genomic_DNA"/>
</dbReference>
<proteinExistence type="predicted"/>
<sequence>MIKNHMKLLMQLRYEAVHEGIRHKAESLPGCINCHVSRLPDGKYPSVTSRKFFCNACHEYVGVRIDCFECHTNRPQTD</sequence>
<protein>
    <submittedName>
        <fullName evidence="1">Uncharacterized protein</fullName>
    </submittedName>
</protein>
<reference evidence="1" key="1">
    <citation type="submission" date="2013-08" db="EMBL/GenBank/DDBJ databases">
        <authorList>
            <person name="Mendez C."/>
            <person name="Richter M."/>
            <person name="Ferrer M."/>
            <person name="Sanchez J."/>
        </authorList>
    </citation>
    <scope>NUCLEOTIDE SEQUENCE</scope>
</reference>
<dbReference type="AlphaFoldDB" id="T0ZMY6"/>
<dbReference type="SUPFAM" id="SSF48695">
    <property type="entry name" value="Multiheme cytochromes"/>
    <property type="match status" value="1"/>
</dbReference>
<gene>
    <name evidence="1" type="ORF">B1A_20066</name>
</gene>
<reference evidence="1" key="2">
    <citation type="journal article" date="2014" name="ISME J.">
        <title>Microbial stratification in low pH oxic and suboxic macroscopic growths along an acid mine drainage.</title>
        <authorList>
            <person name="Mendez-Garcia C."/>
            <person name="Mesa V."/>
            <person name="Sprenger R.R."/>
            <person name="Richter M."/>
            <person name="Diez M.S."/>
            <person name="Solano J."/>
            <person name="Bargiela R."/>
            <person name="Golyshina O.V."/>
            <person name="Manteca A."/>
            <person name="Ramos J.L."/>
            <person name="Gallego J.R."/>
            <person name="Llorente I."/>
            <person name="Martins Dos Santos V.A."/>
            <person name="Jensen O.N."/>
            <person name="Pelaez A.I."/>
            <person name="Sanchez J."/>
            <person name="Ferrer M."/>
        </authorList>
    </citation>
    <scope>NUCLEOTIDE SEQUENCE</scope>
</reference>
<dbReference type="Gene3D" id="3.90.10.10">
    <property type="entry name" value="Cytochrome C3"/>
    <property type="match status" value="1"/>
</dbReference>
<comment type="caution">
    <text evidence="1">The sequence shown here is derived from an EMBL/GenBank/DDBJ whole genome shotgun (WGS) entry which is preliminary data.</text>
</comment>
<name>T0ZMY6_9ZZZZ</name>
<accession>T0ZMY6</accession>